<gene>
    <name evidence="2" type="ORF">C5F50_05415</name>
</gene>
<evidence type="ECO:0008006" key="4">
    <source>
        <dbReference type="Google" id="ProtNLM"/>
    </source>
</evidence>
<dbReference type="EMBL" id="CP026995">
    <property type="protein sequence ID" value="QLH06569.1"/>
    <property type="molecule type" value="Genomic_DNA"/>
</dbReference>
<proteinExistence type="predicted"/>
<sequence>MYKNRLGVMGLFSFLMLFSIVSTSHAELWELVIDVNVEKGAIYSGDSVIITGKVVDQAYKPIGGAEVFIKAGSYTTKAFTDPWGVFRGEIKDFERIPGTYIVNVVGSWYGMTGLSSAKFQVKGEASPVSALQEKLSTDEARKYLSSNESDFEKNPIGQTLFKYYRGLLDELILEQKIATEPSEEKIHVEQQRLIAENLRNQAIDKFKPGAGTYEGFQYNYYINGLDPKIKDLVISQLNFTKNNFEEAQKIRNEILANGGTYEEARQAYLDKISIPKEILEEFNQEKINQESEESPDENQPSEEDSENQ</sequence>
<protein>
    <recommendedName>
        <fullName evidence="4">Carboxypeptidase regulatory-like domain-containing protein</fullName>
    </recommendedName>
</protein>
<dbReference type="AlphaFoldDB" id="A0A7D5M9S5"/>
<keyword evidence="3" id="KW-1185">Reference proteome</keyword>
<dbReference type="KEGG" id="nue:C5F50_05415"/>
<evidence type="ECO:0000256" key="1">
    <source>
        <dbReference type="SAM" id="MobiDB-lite"/>
    </source>
</evidence>
<evidence type="ECO:0000313" key="3">
    <source>
        <dbReference type="Proteomes" id="UP000509478"/>
    </source>
</evidence>
<organism evidence="2 3">
    <name type="scientific">Nitrosopumilus ureiphilus</name>
    <dbReference type="NCBI Taxonomy" id="1470067"/>
    <lineage>
        <taxon>Archaea</taxon>
        <taxon>Nitrososphaerota</taxon>
        <taxon>Nitrososphaeria</taxon>
        <taxon>Nitrosopumilales</taxon>
        <taxon>Nitrosopumilaceae</taxon>
        <taxon>Nitrosopumilus</taxon>
    </lineage>
</organism>
<dbReference type="OrthoDB" id="11442at2157"/>
<feature type="compositionally biased region" description="Acidic residues" evidence="1">
    <location>
        <begin position="290"/>
        <end position="308"/>
    </location>
</feature>
<dbReference type="RefSeq" id="WP_179372663.1">
    <property type="nucleotide sequence ID" value="NZ_CP026995.1"/>
</dbReference>
<accession>A0A7D5M9S5</accession>
<reference evidence="2 3" key="1">
    <citation type="submission" date="2018-02" db="EMBL/GenBank/DDBJ databases">
        <title>Complete genome of Nitrosopumilus ureaphilus PS0.</title>
        <authorList>
            <person name="Qin W."/>
            <person name="Zheng Y."/>
            <person name="Stahl D.A."/>
        </authorList>
    </citation>
    <scope>NUCLEOTIDE SEQUENCE [LARGE SCALE GENOMIC DNA]</scope>
    <source>
        <strain evidence="2 3">PS0</strain>
    </source>
</reference>
<dbReference type="GeneID" id="56067499"/>
<name>A0A7D5M9S5_9ARCH</name>
<evidence type="ECO:0000313" key="2">
    <source>
        <dbReference type="EMBL" id="QLH06569.1"/>
    </source>
</evidence>
<dbReference type="Proteomes" id="UP000509478">
    <property type="component" value="Chromosome"/>
</dbReference>
<feature type="region of interest" description="Disordered" evidence="1">
    <location>
        <begin position="281"/>
        <end position="308"/>
    </location>
</feature>